<dbReference type="CDD" id="cd24163">
    <property type="entry name" value="RWDD2_C"/>
    <property type="match status" value="1"/>
</dbReference>
<feature type="domain" description="RWD" evidence="1">
    <location>
        <begin position="16"/>
        <end position="132"/>
    </location>
</feature>
<dbReference type="InterPro" id="IPR006575">
    <property type="entry name" value="RWD_dom"/>
</dbReference>
<dbReference type="KEGG" id="hst:109504458"/>
<reference evidence="2 3" key="1">
    <citation type="journal article" date="2010" name="Science">
        <title>Genomic comparison of the ants Camponotus floridanus and Harpegnathos saltator.</title>
        <authorList>
            <person name="Bonasio R."/>
            <person name="Zhang G."/>
            <person name="Ye C."/>
            <person name="Mutti N.S."/>
            <person name="Fang X."/>
            <person name="Qin N."/>
            <person name="Donahue G."/>
            <person name="Yang P."/>
            <person name="Li Q."/>
            <person name="Li C."/>
            <person name="Zhang P."/>
            <person name="Huang Z."/>
            <person name="Berger S.L."/>
            <person name="Reinberg D."/>
            <person name="Wang J."/>
            <person name="Liebig J."/>
        </authorList>
    </citation>
    <scope>NUCLEOTIDE SEQUENCE [LARGE SCALE GENOMIC DNA]</scope>
    <source>
        <strain evidence="2 3">R22 G/1</strain>
    </source>
</reference>
<dbReference type="OMA" id="RENCEEF"/>
<dbReference type="PhylomeDB" id="E2C400"/>
<dbReference type="PIRSF" id="PIRSF038021">
    <property type="entry name" value="UCP038021_RWDD2"/>
    <property type="match status" value="1"/>
</dbReference>
<dbReference type="PROSITE" id="PS50908">
    <property type="entry name" value="RWD"/>
    <property type="match status" value="1"/>
</dbReference>
<dbReference type="InterPro" id="IPR017359">
    <property type="entry name" value="Phi-like"/>
</dbReference>
<dbReference type="FunCoup" id="E2C400">
    <property type="interactions" value="17"/>
</dbReference>
<name>E2C400_HARSA</name>
<dbReference type="Pfam" id="PF05773">
    <property type="entry name" value="RWD"/>
    <property type="match status" value="1"/>
</dbReference>
<dbReference type="InterPro" id="IPR016135">
    <property type="entry name" value="UBQ-conjugating_enzyme/RWD"/>
</dbReference>
<protein>
    <submittedName>
        <fullName evidence="2">RWD domain-containing protein 2A</fullName>
    </submittedName>
</protein>
<dbReference type="SUPFAM" id="SSF54495">
    <property type="entry name" value="UBC-like"/>
    <property type="match status" value="1"/>
</dbReference>
<evidence type="ECO:0000313" key="2">
    <source>
        <dbReference type="EMBL" id="EFN77386.1"/>
    </source>
</evidence>
<dbReference type="InterPro" id="IPR010541">
    <property type="entry name" value="Prp3_C"/>
</dbReference>
<sequence length="292" mass="33790">MSTSQQVMENLTAQVNELQALQSVYPTELAVADYGVLADINSYIECSDRDPPRWLEYAITIPLNGELIELMVSLPTNYPQEQPEIYARSSRLDRTQQYLLNKELSVIVKAQETGEPCIYTLISWLQDNVETYLKASTCTQTMKRDNANKNNIGDQAVIVFSRYWIYSHHIYSKFKRRDIANLAKENLITGFCLAGKPGIICIEGTLEDCDYCWQKIKAMNWHKILIKLMEKEKDCNNVDNLRKFTDFQEVSFPTTERHNDMGQLLKYLTEHDCQHAFKELFGIEGKFNKLSD</sequence>
<proteinExistence type="predicted"/>
<evidence type="ECO:0000259" key="1">
    <source>
        <dbReference type="PROSITE" id="PS50908"/>
    </source>
</evidence>
<gene>
    <name evidence="2" type="ORF">EAI_14517</name>
</gene>
<dbReference type="OrthoDB" id="432412at2759"/>
<dbReference type="PANTHER" id="PTHR15955">
    <property type="entry name" value="RWD DOMAIN CONTAINING PROTEIN 2"/>
    <property type="match status" value="1"/>
</dbReference>
<evidence type="ECO:0000313" key="3">
    <source>
        <dbReference type="Proteomes" id="UP000008237"/>
    </source>
</evidence>
<dbReference type="InParanoid" id="E2C400"/>
<dbReference type="AlphaFoldDB" id="E2C400"/>
<dbReference type="Proteomes" id="UP000008237">
    <property type="component" value="Unassembled WGS sequence"/>
</dbReference>
<dbReference type="Pfam" id="PF06544">
    <property type="entry name" value="Prp3_C"/>
    <property type="match status" value="1"/>
</dbReference>
<dbReference type="SMART" id="SM00591">
    <property type="entry name" value="RWD"/>
    <property type="match status" value="1"/>
</dbReference>
<dbReference type="Gene3D" id="3.10.110.10">
    <property type="entry name" value="Ubiquitin Conjugating Enzyme"/>
    <property type="match status" value="1"/>
</dbReference>
<accession>E2C400</accession>
<organism evidence="3">
    <name type="scientific">Harpegnathos saltator</name>
    <name type="common">Jerdon's jumping ant</name>
    <dbReference type="NCBI Taxonomy" id="610380"/>
    <lineage>
        <taxon>Eukaryota</taxon>
        <taxon>Metazoa</taxon>
        <taxon>Ecdysozoa</taxon>
        <taxon>Arthropoda</taxon>
        <taxon>Hexapoda</taxon>
        <taxon>Insecta</taxon>
        <taxon>Pterygota</taxon>
        <taxon>Neoptera</taxon>
        <taxon>Endopterygota</taxon>
        <taxon>Hymenoptera</taxon>
        <taxon>Apocrita</taxon>
        <taxon>Aculeata</taxon>
        <taxon>Formicoidea</taxon>
        <taxon>Formicidae</taxon>
        <taxon>Ponerinae</taxon>
        <taxon>Ponerini</taxon>
        <taxon>Harpegnathos</taxon>
    </lineage>
</organism>
<dbReference type="PANTHER" id="PTHR15955:SF8">
    <property type="entry name" value="RWD DOMAIN-CONTAINING PROTEIN 2B-RELATED"/>
    <property type="match status" value="1"/>
</dbReference>
<dbReference type="EMBL" id="GL452364">
    <property type="protein sequence ID" value="EFN77386.1"/>
    <property type="molecule type" value="Genomic_DNA"/>
</dbReference>
<dbReference type="STRING" id="610380.E2C400"/>
<dbReference type="CDD" id="cd23829">
    <property type="entry name" value="RWD_RWDD2"/>
    <property type="match status" value="1"/>
</dbReference>
<dbReference type="InterPro" id="IPR059181">
    <property type="entry name" value="RWDD2A-B_C"/>
</dbReference>
<keyword evidence="3" id="KW-1185">Reference proteome</keyword>